<protein>
    <submittedName>
        <fullName evidence="3">Mitochondrial pentatricopeptide repeat (PPR) protein</fullName>
    </submittedName>
</protein>
<dbReference type="PROSITE" id="PS51375">
    <property type="entry name" value="PPR"/>
    <property type="match status" value="1"/>
</dbReference>
<dbReference type="InterPro" id="IPR050667">
    <property type="entry name" value="PPR-containing_protein"/>
</dbReference>
<accession>A0A8K0AHV2</accession>
<proteinExistence type="predicted"/>
<feature type="repeat" description="PPR" evidence="1">
    <location>
        <begin position="401"/>
        <end position="435"/>
    </location>
</feature>
<organism evidence="3 4">
    <name type="scientific">Andalucia godoyi</name>
    <name type="common">Flagellate</name>
    <dbReference type="NCBI Taxonomy" id="505711"/>
    <lineage>
        <taxon>Eukaryota</taxon>
        <taxon>Discoba</taxon>
        <taxon>Jakobida</taxon>
        <taxon>Andalucina</taxon>
        <taxon>Andaluciidae</taxon>
        <taxon>Andalucia</taxon>
    </lineage>
</organism>
<name>A0A8K0AHV2_ANDGO</name>
<dbReference type="AlphaFoldDB" id="A0A8K0AHV2"/>
<evidence type="ECO:0000313" key="4">
    <source>
        <dbReference type="Proteomes" id="UP000799049"/>
    </source>
</evidence>
<dbReference type="InterPro" id="IPR011990">
    <property type="entry name" value="TPR-like_helical_dom_sf"/>
</dbReference>
<evidence type="ECO:0000313" key="3">
    <source>
        <dbReference type="EMBL" id="KAF0852803.1"/>
    </source>
</evidence>
<comment type="caution">
    <text evidence="3">The sequence shown here is derived from an EMBL/GenBank/DDBJ whole genome shotgun (WGS) entry which is preliminary data.</text>
</comment>
<dbReference type="PANTHER" id="PTHR47939">
    <property type="entry name" value="MEMBRANE-ASSOCIATED SALT-INDUCIBLE PROTEIN-LIKE"/>
    <property type="match status" value="1"/>
</dbReference>
<keyword evidence="4" id="KW-1185">Reference proteome</keyword>
<feature type="compositionally biased region" description="Low complexity" evidence="2">
    <location>
        <begin position="37"/>
        <end position="65"/>
    </location>
</feature>
<sequence>MNINRFARFAQTSALPFLRLAQPSHAVVPVYQDEKPNGGPSNSAAGSASPLTSTAASASSTSPSPVLSTGTVFTPFSIFHSATGNPAPPSNVALPANSTIGTYGSFSAVPFGFSPFTYTSSPHVKLTSESLFSEQHGEVLLLNDNDCRSVSTEVDVFGPSPYGGSPVKAVYANAKIATKGASVAGGWEGLSSTEALKASLSPSQLYEWISHHLKPAVTTSAHFSTPLSPNVVPMPVEKVTLLHVHRLLNLATTADDVVLALRLVRDLSDVDSAKPLSHNRSRLLKEVSVIAPPSHVVVSTSSPVPTSKVPVAATHNATASAIAGSVTMTTETLSLLIKACCRADMPDTALSAIRHAQDLCLGSPSLKGVHYLMVYYAIRKDLSALRSMLDSLQGEWHLSPTARTYHILVRAHADAGELMEAVGLLKQALSSSTSPRGHEDVAVAFTVNASAPVPALAPVPVLAPRLERGTFNVVMNAARRVGDAGCVLCVFDWMNTAGVAPNAATLWFVLEALILRGDAAGVVRTLQFMGRSLSALENEKEKKSRASKEIAEEDDDLGDREAMPASLVLALTAFFESSAESRDVLRAAVACEQSGADLLWVSGLPAEIVSVVKRLGA</sequence>
<dbReference type="OrthoDB" id="185373at2759"/>
<dbReference type="Proteomes" id="UP000799049">
    <property type="component" value="Unassembled WGS sequence"/>
</dbReference>
<gene>
    <name evidence="3" type="ORF">ANDGO_04124</name>
</gene>
<feature type="region of interest" description="Disordered" evidence="2">
    <location>
        <begin position="30"/>
        <end position="65"/>
    </location>
</feature>
<dbReference type="Gene3D" id="1.25.40.10">
    <property type="entry name" value="Tetratricopeptide repeat domain"/>
    <property type="match status" value="2"/>
</dbReference>
<dbReference type="Pfam" id="PF01535">
    <property type="entry name" value="PPR"/>
    <property type="match status" value="2"/>
</dbReference>
<evidence type="ECO:0000256" key="2">
    <source>
        <dbReference type="SAM" id="MobiDB-lite"/>
    </source>
</evidence>
<dbReference type="InterPro" id="IPR002885">
    <property type="entry name" value="PPR_rpt"/>
</dbReference>
<dbReference type="EMBL" id="VRVR01000015">
    <property type="protein sequence ID" value="KAF0852803.1"/>
    <property type="molecule type" value="Genomic_DNA"/>
</dbReference>
<evidence type="ECO:0000256" key="1">
    <source>
        <dbReference type="PROSITE-ProRule" id="PRU00708"/>
    </source>
</evidence>
<dbReference type="PANTHER" id="PTHR47939:SF1">
    <property type="entry name" value="OS04G0684500 PROTEIN"/>
    <property type="match status" value="1"/>
</dbReference>
<reference evidence="3" key="1">
    <citation type="submission" date="2019-09" db="EMBL/GenBank/DDBJ databases">
        <title>The Mitochondrial Proteome of the Jakobid, Andalucia godoyi, a Protist With the Most Gene-Rich and Bacteria-Like Mitochondrial Genome.</title>
        <authorList>
            <person name="Gray M.W."/>
            <person name="Burger G."/>
            <person name="Derelle R."/>
            <person name="Klimes V."/>
            <person name="Leger M."/>
            <person name="Sarrasin M."/>
            <person name="Vlcek C."/>
            <person name="Roger A.J."/>
            <person name="Elias M."/>
            <person name="Lang B.F."/>
        </authorList>
    </citation>
    <scope>NUCLEOTIDE SEQUENCE</scope>
    <source>
        <strain evidence="3">And28</strain>
    </source>
</reference>